<keyword evidence="1" id="KW-0812">Transmembrane</keyword>
<name>A0A3B0W1Q2_9ZZZZ</name>
<accession>A0A3B0W1Q2</accession>
<keyword evidence="1" id="KW-0472">Membrane</keyword>
<proteinExistence type="predicted"/>
<organism evidence="2">
    <name type="scientific">hydrothermal vent metagenome</name>
    <dbReference type="NCBI Taxonomy" id="652676"/>
    <lineage>
        <taxon>unclassified sequences</taxon>
        <taxon>metagenomes</taxon>
        <taxon>ecological metagenomes</taxon>
    </lineage>
</organism>
<dbReference type="AlphaFoldDB" id="A0A3B0W1Q2"/>
<dbReference type="EMBL" id="UOFC01000266">
    <property type="protein sequence ID" value="VAW49221.1"/>
    <property type="molecule type" value="Genomic_DNA"/>
</dbReference>
<dbReference type="InterPro" id="IPR011009">
    <property type="entry name" value="Kinase-like_dom_sf"/>
</dbReference>
<gene>
    <name evidence="2" type="ORF">MNBD_GAMMA03-827</name>
</gene>
<evidence type="ECO:0008006" key="3">
    <source>
        <dbReference type="Google" id="ProtNLM"/>
    </source>
</evidence>
<dbReference type="Gene3D" id="1.10.510.10">
    <property type="entry name" value="Transferase(Phosphotransferase) domain 1"/>
    <property type="match status" value="1"/>
</dbReference>
<feature type="non-terminal residue" evidence="2">
    <location>
        <position position="1"/>
    </location>
</feature>
<evidence type="ECO:0000313" key="2">
    <source>
        <dbReference type="EMBL" id="VAW49221.1"/>
    </source>
</evidence>
<feature type="transmembrane region" description="Helical" evidence="1">
    <location>
        <begin position="108"/>
        <end position="131"/>
    </location>
</feature>
<evidence type="ECO:0000256" key="1">
    <source>
        <dbReference type="SAM" id="Phobius"/>
    </source>
</evidence>
<sequence length="152" mass="17756">TTKTDVFSLAVTLLKLLIKDSKLPEFTPETYDEKEDEKYIVKILSESSLDNDLCNILIKALRTDSFKRYFTMFDFAKDLHRWSLNKPISATKHTRHYLFKKFFARNRLLVIASTVLITLALASVISVYSYIKDIKNESIQAQNQIELMRKKL</sequence>
<reference evidence="2" key="1">
    <citation type="submission" date="2018-06" db="EMBL/GenBank/DDBJ databases">
        <authorList>
            <person name="Zhirakovskaya E."/>
        </authorList>
    </citation>
    <scope>NUCLEOTIDE SEQUENCE</scope>
</reference>
<protein>
    <recommendedName>
        <fullName evidence="3">Serine/threonine protein kinase</fullName>
    </recommendedName>
</protein>
<keyword evidence="1" id="KW-1133">Transmembrane helix</keyword>
<dbReference type="SUPFAM" id="SSF56112">
    <property type="entry name" value="Protein kinase-like (PK-like)"/>
    <property type="match status" value="1"/>
</dbReference>